<keyword evidence="4 5" id="KW-0560">Oxidoreductase</keyword>
<name>A0A059FTP0_9PROT</name>
<keyword evidence="2 5" id="KW-0479">Metal-binding</keyword>
<comment type="function">
    <text evidence="5">Catalyzes the sequential NAD-dependent oxidations of L-histidinol to L-histidinaldehyde and then to L-histidine.</text>
</comment>
<evidence type="ECO:0000313" key="13">
    <source>
        <dbReference type="Proteomes" id="UP000025171"/>
    </source>
</evidence>
<evidence type="ECO:0000256" key="10">
    <source>
        <dbReference type="PIRSR" id="PIRSR000099-4"/>
    </source>
</evidence>
<dbReference type="HAMAP" id="MF_01024">
    <property type="entry name" value="HisD"/>
    <property type="match status" value="1"/>
</dbReference>
<feature type="binding site" evidence="5 9">
    <location>
        <position position="421"/>
    </location>
    <ligand>
        <name>substrate</name>
    </ligand>
</feature>
<keyword evidence="5" id="KW-0028">Amino-acid biosynthesis</keyword>
<dbReference type="GO" id="GO:0004399">
    <property type="term" value="F:histidinol dehydrogenase activity"/>
    <property type="evidence" value="ECO:0007669"/>
    <property type="project" value="UniProtKB-UniRule"/>
</dbReference>
<feature type="binding site" evidence="5 8">
    <location>
        <position position="131"/>
    </location>
    <ligand>
        <name>NAD(+)</name>
        <dbReference type="ChEBI" id="CHEBI:57540"/>
    </ligand>
</feature>
<feature type="binding site" evidence="5 10">
    <location>
        <position position="362"/>
    </location>
    <ligand>
        <name>Zn(2+)</name>
        <dbReference type="ChEBI" id="CHEBI:29105"/>
    </ligand>
</feature>
<evidence type="ECO:0000256" key="4">
    <source>
        <dbReference type="ARBA" id="ARBA00023002"/>
    </source>
</evidence>
<comment type="caution">
    <text evidence="12">The sequence shown here is derived from an EMBL/GenBank/DDBJ whole genome shotgun (WGS) entry which is preliminary data.</text>
</comment>
<dbReference type="FunFam" id="3.40.50.1980:FF:000001">
    <property type="entry name" value="Histidinol dehydrogenase"/>
    <property type="match status" value="1"/>
</dbReference>
<feature type="binding site" evidence="5 9">
    <location>
        <position position="362"/>
    </location>
    <ligand>
        <name>substrate</name>
    </ligand>
</feature>
<comment type="similarity">
    <text evidence="1 5 6 11">Belongs to the histidinol dehydrogenase family.</text>
</comment>
<dbReference type="Pfam" id="PF00815">
    <property type="entry name" value="Histidinol_dh"/>
    <property type="match status" value="1"/>
</dbReference>
<dbReference type="CDD" id="cd06572">
    <property type="entry name" value="Histidinol_dh"/>
    <property type="match status" value="1"/>
</dbReference>
<feature type="binding site" evidence="5 9">
    <location>
        <position position="416"/>
    </location>
    <ligand>
        <name>substrate</name>
    </ligand>
</feature>
<evidence type="ECO:0000313" key="12">
    <source>
        <dbReference type="EMBL" id="KCZ93838.1"/>
    </source>
</evidence>
<keyword evidence="5" id="KW-0368">Histidine biosynthesis</keyword>
<comment type="catalytic activity">
    <reaction evidence="5">
        <text>L-histidinol + 2 NAD(+) + H2O = L-histidine + 2 NADH + 3 H(+)</text>
        <dbReference type="Rhea" id="RHEA:20641"/>
        <dbReference type="ChEBI" id="CHEBI:15377"/>
        <dbReference type="ChEBI" id="CHEBI:15378"/>
        <dbReference type="ChEBI" id="CHEBI:57540"/>
        <dbReference type="ChEBI" id="CHEBI:57595"/>
        <dbReference type="ChEBI" id="CHEBI:57699"/>
        <dbReference type="ChEBI" id="CHEBI:57945"/>
        <dbReference type="EC" id="1.1.1.23"/>
    </reaction>
</comment>
<dbReference type="UniPathway" id="UPA00031">
    <property type="reaction ID" value="UER00014"/>
</dbReference>
<dbReference type="InterPro" id="IPR022695">
    <property type="entry name" value="Histidinol_DH_monofunct"/>
</dbReference>
<dbReference type="PATRIC" id="fig|1280950.3.peg.129"/>
<evidence type="ECO:0000256" key="1">
    <source>
        <dbReference type="ARBA" id="ARBA00010178"/>
    </source>
</evidence>
<dbReference type="PROSITE" id="PS00611">
    <property type="entry name" value="HISOL_DEHYDROGENASE"/>
    <property type="match status" value="1"/>
</dbReference>
<evidence type="ECO:0000256" key="8">
    <source>
        <dbReference type="PIRSR" id="PIRSR000099-2"/>
    </source>
</evidence>
<dbReference type="PRINTS" id="PR00083">
    <property type="entry name" value="HOLDHDRGNASE"/>
</dbReference>
<feature type="binding site" evidence="5 10">
    <location>
        <position position="421"/>
    </location>
    <ligand>
        <name>Zn(2+)</name>
        <dbReference type="ChEBI" id="CHEBI:29105"/>
    </ligand>
</feature>
<dbReference type="STRING" id="1280950.HJO_00645"/>
<protein>
    <recommendedName>
        <fullName evidence="5">Histidinol dehydrogenase</fullName>
        <shortName evidence="5">HDH</shortName>
        <ecNumber evidence="5">1.1.1.23</ecNumber>
    </recommendedName>
</protein>
<dbReference type="NCBIfam" id="TIGR00069">
    <property type="entry name" value="hisD"/>
    <property type="match status" value="1"/>
</dbReference>
<dbReference type="EC" id="1.1.1.23" evidence="5"/>
<evidence type="ECO:0000256" key="6">
    <source>
        <dbReference type="PIRNR" id="PIRNR000099"/>
    </source>
</evidence>
<evidence type="ECO:0000256" key="5">
    <source>
        <dbReference type="HAMAP-Rule" id="MF_01024"/>
    </source>
</evidence>
<feature type="binding site" evidence="5 9">
    <location>
        <position position="238"/>
    </location>
    <ligand>
        <name>substrate</name>
    </ligand>
</feature>
<feature type="binding site" evidence="5 10">
    <location>
        <position position="260"/>
    </location>
    <ligand>
        <name>Zn(2+)</name>
        <dbReference type="ChEBI" id="CHEBI:29105"/>
    </ligand>
</feature>
<feature type="active site" description="Proton acceptor" evidence="5 7">
    <location>
        <position position="328"/>
    </location>
</feature>
<keyword evidence="13" id="KW-1185">Reference proteome</keyword>
<dbReference type="EMBL" id="ARYK01000001">
    <property type="protein sequence ID" value="KCZ93838.1"/>
    <property type="molecule type" value="Genomic_DNA"/>
</dbReference>
<dbReference type="PANTHER" id="PTHR21256">
    <property type="entry name" value="HISTIDINOL DEHYDROGENASE HDH"/>
    <property type="match status" value="1"/>
</dbReference>
<proteinExistence type="inferred from homology"/>
<dbReference type="FunFam" id="3.40.50.1980:FF:000026">
    <property type="entry name" value="Histidinol dehydrogenase"/>
    <property type="match status" value="1"/>
</dbReference>
<dbReference type="Gene3D" id="1.20.5.1300">
    <property type="match status" value="1"/>
</dbReference>
<organism evidence="12 13">
    <name type="scientific">Hyphomonas johnsonii MHS-2</name>
    <dbReference type="NCBI Taxonomy" id="1280950"/>
    <lineage>
        <taxon>Bacteria</taxon>
        <taxon>Pseudomonadati</taxon>
        <taxon>Pseudomonadota</taxon>
        <taxon>Alphaproteobacteria</taxon>
        <taxon>Hyphomonadales</taxon>
        <taxon>Hyphomonadaceae</taxon>
        <taxon>Hyphomonas</taxon>
    </lineage>
</organism>
<evidence type="ECO:0000256" key="2">
    <source>
        <dbReference type="ARBA" id="ARBA00022723"/>
    </source>
</evidence>
<accession>A0A059FTP0</accession>
<dbReference type="AlphaFoldDB" id="A0A059FTP0"/>
<evidence type="ECO:0000256" key="3">
    <source>
        <dbReference type="ARBA" id="ARBA00022833"/>
    </source>
</evidence>
<evidence type="ECO:0000256" key="7">
    <source>
        <dbReference type="PIRSR" id="PIRSR000099-1"/>
    </source>
</evidence>
<dbReference type="Gene3D" id="3.40.50.1980">
    <property type="entry name" value="Nitrogenase molybdenum iron protein domain"/>
    <property type="match status" value="2"/>
</dbReference>
<feature type="binding site" evidence="5 8">
    <location>
        <position position="215"/>
    </location>
    <ligand>
        <name>NAD(+)</name>
        <dbReference type="ChEBI" id="CHEBI:57540"/>
    </ligand>
</feature>
<keyword evidence="3 5" id="KW-0862">Zinc</keyword>
<feature type="binding site" evidence="5 10">
    <location>
        <position position="263"/>
    </location>
    <ligand>
        <name>Zn(2+)</name>
        <dbReference type="ChEBI" id="CHEBI:29105"/>
    </ligand>
</feature>
<dbReference type="InterPro" id="IPR016161">
    <property type="entry name" value="Ald_DH/histidinol_DH"/>
</dbReference>
<dbReference type="eggNOG" id="COG0141">
    <property type="taxonomic scope" value="Bacteria"/>
</dbReference>
<dbReference type="Proteomes" id="UP000025171">
    <property type="component" value="Unassembled WGS sequence"/>
</dbReference>
<evidence type="ECO:0000256" key="9">
    <source>
        <dbReference type="PIRSR" id="PIRSR000099-3"/>
    </source>
</evidence>
<dbReference type="InterPro" id="IPR001692">
    <property type="entry name" value="Histidinol_DH_CS"/>
</dbReference>
<comment type="cofactor">
    <cofactor evidence="5 10">
        <name>Zn(2+)</name>
        <dbReference type="ChEBI" id="CHEBI:29105"/>
    </cofactor>
    <text evidence="5 10">Binds 1 zinc ion per subunit.</text>
</comment>
<dbReference type="GO" id="GO:0008270">
    <property type="term" value="F:zinc ion binding"/>
    <property type="evidence" value="ECO:0007669"/>
    <property type="project" value="UniProtKB-UniRule"/>
</dbReference>
<evidence type="ECO:0000256" key="11">
    <source>
        <dbReference type="RuleBase" id="RU004175"/>
    </source>
</evidence>
<dbReference type="InterPro" id="IPR012131">
    <property type="entry name" value="Hstdl_DH"/>
</dbReference>
<keyword evidence="5 8" id="KW-0520">NAD</keyword>
<feature type="binding site" evidence="5 9">
    <location>
        <position position="329"/>
    </location>
    <ligand>
        <name>substrate</name>
    </ligand>
</feature>
<feature type="binding site" evidence="5 9">
    <location>
        <position position="260"/>
    </location>
    <ligand>
        <name>substrate</name>
    </ligand>
</feature>
<feature type="active site" description="Proton acceptor" evidence="5 7">
    <location>
        <position position="329"/>
    </location>
</feature>
<dbReference type="SUPFAM" id="SSF53720">
    <property type="entry name" value="ALDH-like"/>
    <property type="match status" value="1"/>
</dbReference>
<feature type="binding site" evidence="5 8">
    <location>
        <position position="192"/>
    </location>
    <ligand>
        <name>NAD(+)</name>
        <dbReference type="ChEBI" id="CHEBI:57540"/>
    </ligand>
</feature>
<dbReference type="PANTHER" id="PTHR21256:SF2">
    <property type="entry name" value="HISTIDINE BIOSYNTHESIS TRIFUNCTIONAL PROTEIN"/>
    <property type="match status" value="1"/>
</dbReference>
<reference evidence="12 13" key="1">
    <citation type="journal article" date="2014" name="Antonie Van Leeuwenhoek">
        <title>Hyphomonas beringensis sp. nov. and Hyphomonas chukchiensis sp. nov., isolated from surface seawater of the Bering Sea and Chukchi Sea.</title>
        <authorList>
            <person name="Li C."/>
            <person name="Lai Q."/>
            <person name="Li G."/>
            <person name="Dong C."/>
            <person name="Wang J."/>
            <person name="Liao Y."/>
            <person name="Shao Z."/>
        </authorList>
    </citation>
    <scope>NUCLEOTIDE SEQUENCE [LARGE SCALE GENOMIC DNA]</scope>
    <source>
        <strain evidence="12 13">MHS-2</strain>
    </source>
</reference>
<dbReference type="GO" id="GO:0051287">
    <property type="term" value="F:NAD binding"/>
    <property type="evidence" value="ECO:0007669"/>
    <property type="project" value="InterPro"/>
</dbReference>
<gene>
    <name evidence="5" type="primary">hisD</name>
    <name evidence="12" type="ORF">HJO_00645</name>
</gene>
<dbReference type="PIRSF" id="PIRSF000099">
    <property type="entry name" value="Histidinol_dh"/>
    <property type="match status" value="1"/>
</dbReference>
<dbReference type="GO" id="GO:0000105">
    <property type="term" value="P:L-histidine biosynthetic process"/>
    <property type="evidence" value="ECO:0007669"/>
    <property type="project" value="UniProtKB-UniRule"/>
</dbReference>
<dbReference type="GO" id="GO:0005829">
    <property type="term" value="C:cytosol"/>
    <property type="evidence" value="ECO:0007669"/>
    <property type="project" value="TreeGrafter"/>
</dbReference>
<feature type="binding site" evidence="5 9">
    <location>
        <position position="263"/>
    </location>
    <ligand>
        <name>substrate</name>
    </ligand>
</feature>
<comment type="pathway">
    <text evidence="5">Amino-acid biosynthesis; L-histidine biosynthesis; L-histidine from 5-phospho-alpha-D-ribose 1-diphosphate: step 9/9.</text>
</comment>
<sequence>MMLRHFAHGSPDFKADFDAFLREDRSSDHDVVTSVTRILDDVETKGGKAVADYTAKYDELQIDPTTLDSDNVNLHALAAECPQDLCEAIDFAHDRIAAYHMAQRPSDHSFTDSLGVELGWRWTPLDSVGVYVPGGRASYPSSVLMNTVPARIAGVARIVMVAPAPGGELAPSVAYAALKAGVHEYYPIGGAQAIGALALGAARLKPVDKIVGPGNAYVAEAKRQVFGRVGIDTIAGPSEVLVIADHTANPEWVAADLLAQAEHDPSSQSILVTVDEAVGKAVEIAVENQLKDLATGERARTSWDRHGAIIHVPDLATAAEISNRVAPEHLELAIADPDALLPLIRHAGAVFLGHMTPEALGDYVTGSNHVLPTSRSARFGSGLGLNDFMKRMSIQRVSPKGFAALAPAALRLAEAERLPAHARSITIRSNPGGGDG</sequence>